<evidence type="ECO:0008006" key="3">
    <source>
        <dbReference type="Google" id="ProtNLM"/>
    </source>
</evidence>
<keyword evidence="2" id="KW-1185">Reference proteome</keyword>
<name>A0ABR9W6V5_9BACT</name>
<dbReference type="PROSITE" id="PS51257">
    <property type="entry name" value="PROKAR_LIPOPROTEIN"/>
    <property type="match status" value="1"/>
</dbReference>
<dbReference type="RefSeq" id="WP_194119197.1">
    <property type="nucleotide sequence ID" value="NZ_JACYGY010000001.1"/>
</dbReference>
<dbReference type="Proteomes" id="UP000634134">
    <property type="component" value="Unassembled WGS sequence"/>
</dbReference>
<dbReference type="EMBL" id="JACYGY010000001">
    <property type="protein sequence ID" value="MBE9460899.1"/>
    <property type="molecule type" value="Genomic_DNA"/>
</dbReference>
<proteinExistence type="predicted"/>
<reference evidence="2" key="1">
    <citation type="submission" date="2023-07" db="EMBL/GenBank/DDBJ databases">
        <title>Dyadobacter sp. nov 'subterranea' isolated from contaminted grondwater.</title>
        <authorList>
            <person name="Szabo I."/>
            <person name="Al-Omari J."/>
            <person name="Szerdahelyi S.G."/>
            <person name="Rado J."/>
        </authorList>
    </citation>
    <scope>NUCLEOTIDE SEQUENCE [LARGE SCALE GENOMIC DNA]</scope>
    <source>
        <strain evidence="2">UP-52</strain>
    </source>
</reference>
<sequence>MRKIYFILLGGFLLCACQKSSVDKKEEGLIRYKETVTINDVPPASLTFFEVSDSRCPEGVNCLVAGFAQVDLSLDGVTTEGRITNHVKMCIGCGEIVPDTLDYNFAGQGYRFILKSISPLTKPQTEVKKTDYAISLDIKKI</sequence>
<comment type="caution">
    <text evidence="1">The sequence shown here is derived from an EMBL/GenBank/DDBJ whole genome shotgun (WGS) entry which is preliminary data.</text>
</comment>
<accession>A0ABR9W6V5</accession>
<organism evidence="1 2">
    <name type="scientific">Dyadobacter subterraneus</name>
    <dbReference type="NCBI Taxonomy" id="2773304"/>
    <lineage>
        <taxon>Bacteria</taxon>
        <taxon>Pseudomonadati</taxon>
        <taxon>Bacteroidota</taxon>
        <taxon>Cytophagia</taxon>
        <taxon>Cytophagales</taxon>
        <taxon>Spirosomataceae</taxon>
        <taxon>Dyadobacter</taxon>
    </lineage>
</organism>
<protein>
    <recommendedName>
        <fullName evidence="3">Lipoprotein</fullName>
    </recommendedName>
</protein>
<gene>
    <name evidence="1" type="ORF">IEE83_03305</name>
</gene>
<evidence type="ECO:0000313" key="2">
    <source>
        <dbReference type="Proteomes" id="UP000634134"/>
    </source>
</evidence>
<evidence type="ECO:0000313" key="1">
    <source>
        <dbReference type="EMBL" id="MBE9460899.1"/>
    </source>
</evidence>